<dbReference type="Gene3D" id="3.30.450.20">
    <property type="entry name" value="PAS domain"/>
    <property type="match status" value="1"/>
</dbReference>
<evidence type="ECO:0000313" key="10">
    <source>
        <dbReference type="EMBL" id="CUH85355.1"/>
    </source>
</evidence>
<keyword evidence="10" id="KW-0808">Transferase</keyword>
<evidence type="ECO:0000313" key="11">
    <source>
        <dbReference type="Proteomes" id="UP000051681"/>
    </source>
</evidence>
<dbReference type="InterPro" id="IPR036097">
    <property type="entry name" value="HisK_dim/P_sf"/>
</dbReference>
<proteinExistence type="predicted"/>
<evidence type="ECO:0000259" key="9">
    <source>
        <dbReference type="PROSITE" id="PS50112"/>
    </source>
</evidence>
<dbReference type="SUPFAM" id="SSF55785">
    <property type="entry name" value="PYP-like sensor domain (PAS domain)"/>
    <property type="match status" value="1"/>
</dbReference>
<dbReference type="CDD" id="cd16922">
    <property type="entry name" value="HATPase_EvgS-ArcB-TorS-like"/>
    <property type="match status" value="1"/>
</dbReference>
<evidence type="ECO:0000256" key="2">
    <source>
        <dbReference type="ARBA" id="ARBA00012438"/>
    </source>
</evidence>
<comment type="catalytic activity">
    <reaction evidence="1">
        <text>ATP + protein L-histidine = ADP + protein N-phospho-L-histidine.</text>
        <dbReference type="EC" id="2.7.13.3"/>
    </reaction>
</comment>
<dbReference type="InterPro" id="IPR000014">
    <property type="entry name" value="PAS"/>
</dbReference>
<dbReference type="GO" id="GO:0000155">
    <property type="term" value="F:phosphorelay sensor kinase activity"/>
    <property type="evidence" value="ECO:0007669"/>
    <property type="project" value="InterPro"/>
</dbReference>
<dbReference type="Proteomes" id="UP000051681">
    <property type="component" value="Unassembled WGS sequence"/>
</dbReference>
<dbReference type="PROSITE" id="PS50110">
    <property type="entry name" value="RESPONSE_REGULATORY"/>
    <property type="match status" value="1"/>
</dbReference>
<dbReference type="EMBL" id="CYSF01000012">
    <property type="protein sequence ID" value="CUH85355.1"/>
    <property type="molecule type" value="Genomic_DNA"/>
</dbReference>
<dbReference type="SUPFAM" id="SSF52172">
    <property type="entry name" value="CheY-like"/>
    <property type="match status" value="1"/>
</dbReference>
<keyword evidence="10" id="KW-0418">Kinase</keyword>
<feature type="transmembrane region" description="Helical" evidence="6">
    <location>
        <begin position="332"/>
        <end position="352"/>
    </location>
</feature>
<evidence type="ECO:0000259" key="8">
    <source>
        <dbReference type="PROSITE" id="PS50110"/>
    </source>
</evidence>
<dbReference type="SUPFAM" id="SSF55874">
    <property type="entry name" value="ATPase domain of HSP90 chaperone/DNA topoisomerase II/histidine kinase"/>
    <property type="match status" value="1"/>
</dbReference>
<feature type="domain" description="Response regulatory" evidence="8">
    <location>
        <begin position="879"/>
        <end position="998"/>
    </location>
</feature>
<dbReference type="Gene3D" id="3.40.50.2300">
    <property type="match status" value="1"/>
</dbReference>
<keyword evidence="11" id="KW-1185">Reference proteome</keyword>
<dbReference type="InterPro" id="IPR005467">
    <property type="entry name" value="His_kinase_dom"/>
</dbReference>
<dbReference type="Gene3D" id="1.10.287.130">
    <property type="match status" value="1"/>
</dbReference>
<protein>
    <recommendedName>
        <fullName evidence="2">histidine kinase</fullName>
        <ecNumber evidence="2">2.7.13.3</ecNumber>
    </recommendedName>
</protein>
<dbReference type="SMART" id="SM00387">
    <property type="entry name" value="HATPase_c"/>
    <property type="match status" value="1"/>
</dbReference>
<dbReference type="Pfam" id="PF08448">
    <property type="entry name" value="PAS_4"/>
    <property type="match status" value="1"/>
</dbReference>
<dbReference type="InterPro" id="IPR036890">
    <property type="entry name" value="HATPase_C_sf"/>
</dbReference>
<evidence type="ECO:0000256" key="5">
    <source>
        <dbReference type="PROSITE-ProRule" id="PRU00169"/>
    </source>
</evidence>
<dbReference type="NCBIfam" id="TIGR00229">
    <property type="entry name" value="sensory_box"/>
    <property type="match status" value="1"/>
</dbReference>
<dbReference type="STRING" id="340021.TM5383_02584"/>
<evidence type="ECO:0000256" key="1">
    <source>
        <dbReference type="ARBA" id="ARBA00000085"/>
    </source>
</evidence>
<dbReference type="CDD" id="cd17546">
    <property type="entry name" value="REC_hyHK_CKI1_RcsC-like"/>
    <property type="match status" value="1"/>
</dbReference>
<feature type="modified residue" description="4-aspartylphosphate" evidence="5">
    <location>
        <position position="928"/>
    </location>
</feature>
<dbReference type="InterPro" id="IPR001789">
    <property type="entry name" value="Sig_transdc_resp-reg_receiver"/>
</dbReference>
<dbReference type="SMART" id="SM00091">
    <property type="entry name" value="PAS"/>
    <property type="match status" value="1"/>
</dbReference>
<reference evidence="10 11" key="1">
    <citation type="submission" date="2015-09" db="EMBL/GenBank/DDBJ databases">
        <authorList>
            <consortium name="Swine Surveillance"/>
        </authorList>
    </citation>
    <scope>NUCLEOTIDE SEQUENCE [LARGE SCALE GENOMIC DNA]</scope>
    <source>
        <strain evidence="10 11">CECT 8383</strain>
    </source>
</reference>
<dbReference type="CDD" id="cd18773">
    <property type="entry name" value="PDC1_HK_sensor"/>
    <property type="match status" value="1"/>
</dbReference>
<dbReference type="PRINTS" id="PR00344">
    <property type="entry name" value="BCTRLSENSOR"/>
</dbReference>
<dbReference type="Gene3D" id="3.30.565.10">
    <property type="entry name" value="Histidine kinase-like ATPase, C-terminal domain"/>
    <property type="match status" value="1"/>
</dbReference>
<dbReference type="EC" id="2.7.13.3" evidence="2"/>
<keyword evidence="6" id="KW-1133">Transmembrane helix</keyword>
<dbReference type="InterPro" id="IPR013656">
    <property type="entry name" value="PAS_4"/>
</dbReference>
<dbReference type="Pfam" id="PF02518">
    <property type="entry name" value="HATPase_c"/>
    <property type="match status" value="1"/>
</dbReference>
<feature type="domain" description="Histidine kinase" evidence="7">
    <location>
        <begin position="506"/>
        <end position="730"/>
    </location>
</feature>
<keyword evidence="6" id="KW-0812">Transmembrane</keyword>
<dbReference type="PROSITE" id="PS50109">
    <property type="entry name" value="HIS_KIN"/>
    <property type="match status" value="1"/>
</dbReference>
<sequence>MITRRRLNSIAVLALAILVLFVGYLAVSERVLRNFEDGLRQDLEETLANNRRVVMHWVDTRKSEATAHAQDPVLRRAANELLAIKDDRQALINAQAQDRLRTFFASFLYQEHVNGYFLIAPDGTSLASSRDSNIGTPNLLLAQPLMFARLLNGEPLLTSLVRSDVSLVDSNDIRENVTNFAAAPLRDDSGQVIAILALRLFPERELFRLMGFVEAPDSAAIYAFNRRGALLTRVSDLDLMRRRGIWRQGQDHLLLQPENNDRYPPHLGRLVLPVRQALRGYNASDIAGYHNYAGDKVVGAWHYFDDLNFGVITEQPYDEAFAPAAFLHQVTLAAFAICSTVVVLIFWWMMMLGRRMEANRRRLAATLNASQDVNFLIDTEGRIQLANAALKSLFGVAPELGIGQSITRFVDLGNRREASLRRGALRALARETQQNGLLRCEGICDNGSRKPIAIQVEPLSNDQTSALEYLVVVHDYSAVERREKELQDALRRAESGSRTKSSFLSTISHELRSPLLSVIAALELLAERAKDDDDRSLLVSSQRSGQLLLGLIDDILDYSRMEADNLELTQQDVNLERILSDVIAMLKWQAHANDVALVPFCDPYMPIFVGDGLRLRQIILNLMSNAIKFSANMRQPGRVEVSLRSQPAGDGQMYVILTVRDNGIGMTQDTMQQIFQPFTQADGTIRRKFGGTGLGLTISDRLIKMMGGHISVMSDPGSGTEFEVKLPLDVSKTVLPRAKPLDQKQILINARNSDIADSLTRYVHSAGGRSQTVKPAALDAAGIAKLPRPDLIVLEGNSQAPKPDDALLSAFSEVPVLAIAPPGNRRPDLIEASETRGIPMAGLPTSAVLPSEIIANIVDLLGDAAEGQDQIKDTEQDRRLLLVEDDDMTREITLRMLNQLGIPADAVINGEEGLNQWRSGRYSMLLSDCHMPIMDGFQMASEIRAEEGRRALPKTPIIAVSADMTMEIERLCQDSQIDEYVPKPLTPGKLRTLLQVHMPGSLDGTPLTS</sequence>
<dbReference type="PROSITE" id="PS50112">
    <property type="entry name" value="PAS"/>
    <property type="match status" value="1"/>
</dbReference>
<dbReference type="AlphaFoldDB" id="A0A0N7M279"/>
<dbReference type="SMART" id="SM00388">
    <property type="entry name" value="HisKA"/>
    <property type="match status" value="1"/>
</dbReference>
<name>A0A0N7M279_9RHOB</name>
<dbReference type="Pfam" id="PF00072">
    <property type="entry name" value="Response_reg"/>
    <property type="match status" value="1"/>
</dbReference>
<dbReference type="InterPro" id="IPR011006">
    <property type="entry name" value="CheY-like_superfamily"/>
</dbReference>
<keyword evidence="3 5" id="KW-0597">Phosphoprotein</keyword>
<dbReference type="CDD" id="cd00082">
    <property type="entry name" value="HisKA"/>
    <property type="match status" value="1"/>
</dbReference>
<accession>A0A0N7M279</accession>
<dbReference type="InterPro" id="IPR004358">
    <property type="entry name" value="Sig_transdc_His_kin-like_C"/>
</dbReference>
<evidence type="ECO:0000256" key="6">
    <source>
        <dbReference type="SAM" id="Phobius"/>
    </source>
</evidence>
<evidence type="ECO:0000256" key="4">
    <source>
        <dbReference type="ARBA" id="ARBA00023012"/>
    </source>
</evidence>
<gene>
    <name evidence="10" type="primary">rcsC_3</name>
    <name evidence="10" type="ORF">TM5383_02584</name>
</gene>
<dbReference type="CDD" id="cd00130">
    <property type="entry name" value="PAS"/>
    <property type="match status" value="1"/>
</dbReference>
<organism evidence="10 11">
    <name type="scientific">Thalassovita mediterranea</name>
    <dbReference type="NCBI Taxonomy" id="340021"/>
    <lineage>
        <taxon>Bacteria</taxon>
        <taxon>Pseudomonadati</taxon>
        <taxon>Pseudomonadota</taxon>
        <taxon>Alphaproteobacteria</taxon>
        <taxon>Rhodobacterales</taxon>
        <taxon>Roseobacteraceae</taxon>
        <taxon>Thalassovita</taxon>
    </lineage>
</organism>
<dbReference type="InterPro" id="IPR003661">
    <property type="entry name" value="HisK_dim/P_dom"/>
</dbReference>
<dbReference type="PANTHER" id="PTHR45339:SF1">
    <property type="entry name" value="HYBRID SIGNAL TRANSDUCTION HISTIDINE KINASE J"/>
    <property type="match status" value="1"/>
</dbReference>
<keyword evidence="4" id="KW-0902">Two-component regulatory system</keyword>
<dbReference type="SMART" id="SM00448">
    <property type="entry name" value="REC"/>
    <property type="match status" value="1"/>
</dbReference>
<dbReference type="InterPro" id="IPR035965">
    <property type="entry name" value="PAS-like_dom_sf"/>
</dbReference>
<keyword evidence="6" id="KW-0472">Membrane</keyword>
<evidence type="ECO:0000259" key="7">
    <source>
        <dbReference type="PROSITE" id="PS50109"/>
    </source>
</evidence>
<dbReference type="InterPro" id="IPR003594">
    <property type="entry name" value="HATPase_dom"/>
</dbReference>
<feature type="domain" description="PAS" evidence="9">
    <location>
        <begin position="359"/>
        <end position="412"/>
    </location>
</feature>
<dbReference type="SUPFAM" id="SSF47384">
    <property type="entry name" value="Homodimeric domain of signal transducing histidine kinase"/>
    <property type="match status" value="1"/>
</dbReference>
<dbReference type="FunFam" id="3.30.565.10:FF:000010">
    <property type="entry name" value="Sensor histidine kinase RcsC"/>
    <property type="match status" value="1"/>
</dbReference>
<dbReference type="Pfam" id="PF00512">
    <property type="entry name" value="HisKA"/>
    <property type="match status" value="1"/>
</dbReference>
<evidence type="ECO:0000256" key="3">
    <source>
        <dbReference type="ARBA" id="ARBA00022553"/>
    </source>
</evidence>
<dbReference type="PANTHER" id="PTHR45339">
    <property type="entry name" value="HYBRID SIGNAL TRANSDUCTION HISTIDINE KINASE J"/>
    <property type="match status" value="1"/>
</dbReference>